<proteinExistence type="predicted"/>
<dbReference type="GO" id="GO:0030313">
    <property type="term" value="C:cell envelope"/>
    <property type="evidence" value="ECO:0007669"/>
    <property type="project" value="UniProtKB-SubCell"/>
</dbReference>
<dbReference type="Proteomes" id="UP000199297">
    <property type="component" value="Unassembled WGS sequence"/>
</dbReference>
<evidence type="ECO:0000256" key="3">
    <source>
        <dbReference type="SAM" id="Coils"/>
    </source>
</evidence>
<keyword evidence="4" id="KW-1133">Transmembrane helix</keyword>
<keyword evidence="2 3" id="KW-0175">Coiled coil</keyword>
<keyword evidence="4" id="KW-0812">Transmembrane</keyword>
<dbReference type="AlphaFoldDB" id="A0A1H7GF66"/>
<dbReference type="RefSeq" id="WP_085282935.1">
    <property type="nucleotide sequence ID" value="NZ_FOBI01000001.1"/>
</dbReference>
<accession>A0A1H7GF66</accession>
<dbReference type="Gene3D" id="2.40.50.100">
    <property type="match status" value="1"/>
</dbReference>
<sequence>MSIKDTSAQDSKISVATSAKKRWTIIILSLILSSAIIWQVAPSASRWSLAEHTIARDRVRIATISQGDFIRDISVLGRVVAAVSPTVYSPADGTITLLIEAGHEVKQGQIIAELESPELNSQLFQQQATLQSLQSSWQRQKIQAKKQRLIDQKAVDLAKVKLITAKREKRRADLGFQKNAISQIDYEKAQDELEHASLQHQHAVQDAALNTESLDFDSQSLQLDIRRQTLLVQELQRQVDGLRISAPVKGIVGNLSTANKTFLSKNQAILTIVDLSQFEVEIEIPESYADDLALGMEVNIQFEQQPFRARLVTISPEILNNQVTGRVRFINDIPTKLRQNQRLNTQIILEYKADVLQVQRGQFLESSGGRFAYKVRDGLAEKTAISTGARSLSHVEILHGLDVGDQIIISGTDSFNDARQVLLSE</sequence>
<organism evidence="5 6">
    <name type="scientific">Colwellia chukchiensis</name>
    <dbReference type="NCBI Taxonomy" id="641665"/>
    <lineage>
        <taxon>Bacteria</taxon>
        <taxon>Pseudomonadati</taxon>
        <taxon>Pseudomonadota</taxon>
        <taxon>Gammaproteobacteria</taxon>
        <taxon>Alteromonadales</taxon>
        <taxon>Colwelliaceae</taxon>
        <taxon>Colwellia</taxon>
    </lineage>
</organism>
<dbReference type="PANTHER" id="PTHR32347">
    <property type="entry name" value="EFFLUX SYSTEM COMPONENT YKNX-RELATED"/>
    <property type="match status" value="1"/>
</dbReference>
<dbReference type="STRING" id="641665.GCA_002104455_00524"/>
<evidence type="ECO:0000256" key="1">
    <source>
        <dbReference type="ARBA" id="ARBA00004196"/>
    </source>
</evidence>
<keyword evidence="4" id="KW-0472">Membrane</keyword>
<reference evidence="6" key="1">
    <citation type="submission" date="2016-10" db="EMBL/GenBank/DDBJ databases">
        <authorList>
            <person name="Varghese N."/>
            <person name="Submissions S."/>
        </authorList>
    </citation>
    <scope>NUCLEOTIDE SEQUENCE [LARGE SCALE GENOMIC DNA]</scope>
    <source>
        <strain evidence="6">CGMCC 1.9127</strain>
    </source>
</reference>
<dbReference type="Gene3D" id="1.10.287.470">
    <property type="entry name" value="Helix hairpin bin"/>
    <property type="match status" value="1"/>
</dbReference>
<evidence type="ECO:0000256" key="2">
    <source>
        <dbReference type="ARBA" id="ARBA00023054"/>
    </source>
</evidence>
<dbReference type="PANTHER" id="PTHR32347:SF14">
    <property type="entry name" value="EFFLUX SYSTEM COMPONENT YKNX-RELATED"/>
    <property type="match status" value="1"/>
</dbReference>
<dbReference type="OrthoDB" id="5752864at2"/>
<dbReference type="EMBL" id="FOBI01000001">
    <property type="protein sequence ID" value="SEK36768.1"/>
    <property type="molecule type" value="Genomic_DNA"/>
</dbReference>
<dbReference type="Gene3D" id="2.40.420.20">
    <property type="match status" value="1"/>
</dbReference>
<keyword evidence="6" id="KW-1185">Reference proteome</keyword>
<evidence type="ECO:0000256" key="4">
    <source>
        <dbReference type="SAM" id="Phobius"/>
    </source>
</evidence>
<evidence type="ECO:0000313" key="5">
    <source>
        <dbReference type="EMBL" id="SEK36768.1"/>
    </source>
</evidence>
<feature type="transmembrane region" description="Helical" evidence="4">
    <location>
        <begin position="23"/>
        <end position="41"/>
    </location>
</feature>
<gene>
    <name evidence="5" type="ORF">SAMN05216262_101179</name>
</gene>
<evidence type="ECO:0000313" key="6">
    <source>
        <dbReference type="Proteomes" id="UP000199297"/>
    </source>
</evidence>
<name>A0A1H7GF66_9GAMM</name>
<comment type="subcellular location">
    <subcellularLocation>
        <location evidence="1">Cell envelope</location>
    </subcellularLocation>
</comment>
<dbReference type="InterPro" id="IPR050465">
    <property type="entry name" value="UPF0194_transport"/>
</dbReference>
<dbReference type="Gene3D" id="2.40.30.170">
    <property type="match status" value="1"/>
</dbReference>
<feature type="coiled-coil region" evidence="3">
    <location>
        <begin position="186"/>
        <end position="238"/>
    </location>
</feature>
<dbReference type="SUPFAM" id="SSF111369">
    <property type="entry name" value="HlyD-like secretion proteins"/>
    <property type="match status" value="1"/>
</dbReference>
<protein>
    <submittedName>
        <fullName evidence="5">HlyD family secretion protein</fullName>
    </submittedName>
</protein>